<keyword evidence="6" id="KW-1185">Reference proteome</keyword>
<evidence type="ECO:0000313" key="5">
    <source>
        <dbReference type="EMBL" id="KAK9418719.1"/>
    </source>
</evidence>
<protein>
    <recommendedName>
        <fullName evidence="4">Zn(2)-C6 fungal-type domain-containing protein</fullName>
    </recommendedName>
</protein>
<dbReference type="InterPro" id="IPR007219">
    <property type="entry name" value="XnlR_reg_dom"/>
</dbReference>
<feature type="domain" description="Zn(2)-C6 fungal-type" evidence="4">
    <location>
        <begin position="33"/>
        <end position="64"/>
    </location>
</feature>
<sequence>MAHQNAPLSSSMHDEETVSSLLRSKRKARAVKTCFPCRHRRVRCDGGSPCSSCLARGHAELCQRQVGVSSPGSAQVPSAVPVESRAELAGRGFLEDGKEDEDPNLVIQRLEKIEEQITSIKADLRLQAQNRSAGASTSSGSTQIPVKAAGQHFIERDTGATIFLGSEADPPSALGLISLFDPSTAAHGIQPRTYAFANLWAPEIGLGEVCKTLPEDRDVIRYWQIYQACVYPYYPALVSLDEFSISLFAFLDCDTEGRARTSSTWLGLLFAVLACGAQFSDDAIEERELRSKVFLCSSFQCLRVSNLFSNTDLNTIQALALIGHCLRNNLDTNTAWIVMGLTIRLAQSIGLHEEPDIVESPGPAVRRKRLWWILLWQDAFLSFTYDRPPSTSLVTISIPYESPAGFSFADSTLTVIKVILDRSREDPSKLNSPPRFEHYKRQLGAVLENAAPFLQDKTNCRTLQEHLERLALHIHVGYARCRIFRLYFESNNIALTDKEPQTMEYSAHAVDVLQSFLEMHRLSPNACRASAFIHNVVSSAVALKALISNSPNSSHPWDASFEHCTHHLIQVLEREQEKSEWTDSDTNVRHFGPYSRALLALKETFCADQGV</sequence>
<dbReference type="Pfam" id="PF04082">
    <property type="entry name" value="Fungal_trans"/>
    <property type="match status" value="1"/>
</dbReference>
<dbReference type="PANTHER" id="PTHR43374">
    <property type="entry name" value="FLAVIN PRENYLTRANSFERASE"/>
    <property type="match status" value="1"/>
</dbReference>
<proteinExistence type="predicted"/>
<evidence type="ECO:0000256" key="2">
    <source>
        <dbReference type="ARBA" id="ARBA00023242"/>
    </source>
</evidence>
<reference evidence="5 6" key="1">
    <citation type="journal article" date="2024" name="J. Plant Pathol.">
        <title>Sequence and assembly of the genome of Seiridium unicorne, isolate CBS 538.82, causal agent of cypress canker disease.</title>
        <authorList>
            <person name="Scali E."/>
            <person name="Rocca G.D."/>
            <person name="Danti R."/>
            <person name="Garbelotto M."/>
            <person name="Barberini S."/>
            <person name="Baroncelli R."/>
            <person name="Emiliani G."/>
        </authorList>
    </citation>
    <scope>NUCLEOTIDE SEQUENCE [LARGE SCALE GENOMIC DNA]</scope>
    <source>
        <strain evidence="5 6">BM-138-508</strain>
    </source>
</reference>
<gene>
    <name evidence="5" type="ORF">SUNI508_07739</name>
</gene>
<dbReference type="PROSITE" id="PS00463">
    <property type="entry name" value="ZN2_CY6_FUNGAL_1"/>
    <property type="match status" value="1"/>
</dbReference>
<dbReference type="PANTHER" id="PTHR43374:SF5">
    <property type="entry name" value="ZN(II)2CYS6 TRANSCRIPTION FACTOR (EUROFUNG)"/>
    <property type="match status" value="1"/>
</dbReference>
<dbReference type="SUPFAM" id="SSF57701">
    <property type="entry name" value="Zn2/Cys6 DNA-binding domain"/>
    <property type="match status" value="1"/>
</dbReference>
<dbReference type="InterPro" id="IPR004507">
    <property type="entry name" value="UbiX-like"/>
</dbReference>
<name>A0ABR2UVX4_9PEZI</name>
<dbReference type="InterPro" id="IPR036864">
    <property type="entry name" value="Zn2-C6_fun-type_DNA-bd_sf"/>
</dbReference>
<evidence type="ECO:0000259" key="4">
    <source>
        <dbReference type="PROSITE" id="PS50048"/>
    </source>
</evidence>
<keyword evidence="1" id="KW-0479">Metal-binding</keyword>
<dbReference type="PROSITE" id="PS50048">
    <property type="entry name" value="ZN2_CY6_FUNGAL_2"/>
    <property type="match status" value="1"/>
</dbReference>
<evidence type="ECO:0000256" key="3">
    <source>
        <dbReference type="SAM" id="MobiDB-lite"/>
    </source>
</evidence>
<feature type="compositionally biased region" description="Polar residues" evidence="3">
    <location>
        <begin position="1"/>
        <end position="11"/>
    </location>
</feature>
<dbReference type="InterPro" id="IPR001138">
    <property type="entry name" value="Zn2Cys6_DnaBD"/>
</dbReference>
<dbReference type="Proteomes" id="UP001408356">
    <property type="component" value="Unassembled WGS sequence"/>
</dbReference>
<dbReference type="SMART" id="SM00906">
    <property type="entry name" value="Fungal_trans"/>
    <property type="match status" value="1"/>
</dbReference>
<keyword evidence="2" id="KW-0539">Nucleus</keyword>
<dbReference type="EMBL" id="JARVKF010000353">
    <property type="protein sequence ID" value="KAK9418719.1"/>
    <property type="molecule type" value="Genomic_DNA"/>
</dbReference>
<organism evidence="5 6">
    <name type="scientific">Seiridium unicorne</name>
    <dbReference type="NCBI Taxonomy" id="138068"/>
    <lineage>
        <taxon>Eukaryota</taxon>
        <taxon>Fungi</taxon>
        <taxon>Dikarya</taxon>
        <taxon>Ascomycota</taxon>
        <taxon>Pezizomycotina</taxon>
        <taxon>Sordariomycetes</taxon>
        <taxon>Xylariomycetidae</taxon>
        <taxon>Amphisphaeriales</taxon>
        <taxon>Sporocadaceae</taxon>
        <taxon>Seiridium</taxon>
    </lineage>
</organism>
<dbReference type="CDD" id="cd12148">
    <property type="entry name" value="fungal_TF_MHR"/>
    <property type="match status" value="1"/>
</dbReference>
<evidence type="ECO:0000256" key="1">
    <source>
        <dbReference type="ARBA" id="ARBA00022723"/>
    </source>
</evidence>
<comment type="caution">
    <text evidence="5">The sequence shown here is derived from an EMBL/GenBank/DDBJ whole genome shotgun (WGS) entry which is preliminary data.</text>
</comment>
<dbReference type="CDD" id="cd00067">
    <property type="entry name" value="GAL4"/>
    <property type="match status" value="1"/>
</dbReference>
<dbReference type="Gene3D" id="4.10.240.10">
    <property type="entry name" value="Zn(2)-C6 fungal-type DNA-binding domain"/>
    <property type="match status" value="1"/>
</dbReference>
<evidence type="ECO:0000313" key="6">
    <source>
        <dbReference type="Proteomes" id="UP001408356"/>
    </source>
</evidence>
<feature type="region of interest" description="Disordered" evidence="3">
    <location>
        <begin position="1"/>
        <end position="23"/>
    </location>
</feature>
<accession>A0ABR2UVX4</accession>